<name>A0AAD4QMA7_9AGAM</name>
<reference evidence="1" key="1">
    <citation type="journal article" date="2022" name="New Phytol.">
        <title>Evolutionary transition to the ectomycorrhizal habit in the genomes of a hyperdiverse lineage of mushroom-forming fungi.</title>
        <authorList>
            <person name="Looney B."/>
            <person name="Miyauchi S."/>
            <person name="Morin E."/>
            <person name="Drula E."/>
            <person name="Courty P.E."/>
            <person name="Kohler A."/>
            <person name="Kuo A."/>
            <person name="LaButti K."/>
            <person name="Pangilinan J."/>
            <person name="Lipzen A."/>
            <person name="Riley R."/>
            <person name="Andreopoulos W."/>
            <person name="He G."/>
            <person name="Johnson J."/>
            <person name="Nolan M."/>
            <person name="Tritt A."/>
            <person name="Barry K.W."/>
            <person name="Grigoriev I.V."/>
            <person name="Nagy L.G."/>
            <person name="Hibbett D."/>
            <person name="Henrissat B."/>
            <person name="Matheny P.B."/>
            <person name="Labbe J."/>
            <person name="Martin F.M."/>
        </authorList>
    </citation>
    <scope>NUCLEOTIDE SEQUENCE</scope>
    <source>
        <strain evidence="1">BPL690</strain>
    </source>
</reference>
<protein>
    <submittedName>
        <fullName evidence="1">Uncharacterized protein</fullName>
    </submittedName>
</protein>
<gene>
    <name evidence="1" type="ORF">B0F90DRAFT_1810269</name>
</gene>
<organism evidence="1 2">
    <name type="scientific">Multifurca ochricompacta</name>
    <dbReference type="NCBI Taxonomy" id="376703"/>
    <lineage>
        <taxon>Eukaryota</taxon>
        <taxon>Fungi</taxon>
        <taxon>Dikarya</taxon>
        <taxon>Basidiomycota</taxon>
        <taxon>Agaricomycotina</taxon>
        <taxon>Agaricomycetes</taxon>
        <taxon>Russulales</taxon>
        <taxon>Russulaceae</taxon>
        <taxon>Multifurca</taxon>
    </lineage>
</organism>
<accession>A0AAD4QMA7</accession>
<evidence type="ECO:0000313" key="2">
    <source>
        <dbReference type="Proteomes" id="UP001203297"/>
    </source>
</evidence>
<dbReference type="Proteomes" id="UP001203297">
    <property type="component" value="Unassembled WGS sequence"/>
</dbReference>
<dbReference type="EMBL" id="WTXG01000016">
    <property type="protein sequence ID" value="KAI0301068.1"/>
    <property type="molecule type" value="Genomic_DNA"/>
</dbReference>
<sequence length="157" mass="17280">MALKRKFDKDTVSESDRCSKQLRCVPFPSYQADADVAMSDASSDVSLLEPIISEQHHMRLDSDASTSSGSDFGDAPAYPSFSFCPNPFFGLDGSIFVFPTPRKSVGLFEPKNSFLHHGNCTQIPKLRVACASSSHGQRSMWSHCEQCGAIEMIDSDY</sequence>
<keyword evidence="2" id="KW-1185">Reference proteome</keyword>
<comment type="caution">
    <text evidence="1">The sequence shown here is derived from an EMBL/GenBank/DDBJ whole genome shotgun (WGS) entry which is preliminary data.</text>
</comment>
<proteinExistence type="predicted"/>
<dbReference type="AlphaFoldDB" id="A0AAD4QMA7"/>
<evidence type="ECO:0000313" key="1">
    <source>
        <dbReference type="EMBL" id="KAI0301068.1"/>
    </source>
</evidence>